<comment type="caution">
    <text evidence="8">The sequence shown here is derived from an EMBL/GenBank/DDBJ whole genome shotgun (WGS) entry which is preliminary data.</text>
</comment>
<dbReference type="InterPro" id="IPR045279">
    <property type="entry name" value="ARR-like"/>
</dbReference>
<organism evidence="8 9">
    <name type="scientific">Dioscorea zingiberensis</name>
    <dbReference type="NCBI Taxonomy" id="325984"/>
    <lineage>
        <taxon>Eukaryota</taxon>
        <taxon>Viridiplantae</taxon>
        <taxon>Streptophyta</taxon>
        <taxon>Embryophyta</taxon>
        <taxon>Tracheophyta</taxon>
        <taxon>Spermatophyta</taxon>
        <taxon>Magnoliopsida</taxon>
        <taxon>Liliopsida</taxon>
        <taxon>Dioscoreales</taxon>
        <taxon>Dioscoreaceae</taxon>
        <taxon>Dioscorea</taxon>
    </lineage>
</organism>
<evidence type="ECO:0000256" key="4">
    <source>
        <dbReference type="ARBA" id="ARBA00023015"/>
    </source>
</evidence>
<evidence type="ECO:0000313" key="8">
    <source>
        <dbReference type="EMBL" id="KAJ0960422.1"/>
    </source>
</evidence>
<feature type="domain" description="Response regulatory" evidence="7">
    <location>
        <begin position="1"/>
        <end position="58"/>
    </location>
</feature>
<dbReference type="OrthoDB" id="60033at2759"/>
<dbReference type="PANTHER" id="PTHR43874">
    <property type="entry name" value="TWO-COMPONENT RESPONSE REGULATOR"/>
    <property type="match status" value="1"/>
</dbReference>
<evidence type="ECO:0000313" key="9">
    <source>
        <dbReference type="Proteomes" id="UP001085076"/>
    </source>
</evidence>
<keyword evidence="9" id="KW-1185">Reference proteome</keyword>
<name>A0A9D5H241_9LILI</name>
<evidence type="ECO:0000256" key="2">
    <source>
        <dbReference type="ARBA" id="ARBA00022864"/>
    </source>
</evidence>
<keyword evidence="4" id="KW-0805">Transcription regulation</keyword>
<keyword evidence="3" id="KW-0902">Two-component regulatory system</keyword>
<gene>
    <name evidence="8" type="ORF">J5N97_001749</name>
</gene>
<dbReference type="GO" id="GO:0009736">
    <property type="term" value="P:cytokinin-activated signaling pathway"/>
    <property type="evidence" value="ECO:0007669"/>
    <property type="project" value="UniProtKB-KW"/>
</dbReference>
<evidence type="ECO:0000256" key="1">
    <source>
        <dbReference type="ARBA" id="ARBA00022553"/>
    </source>
</evidence>
<comment type="caution">
    <text evidence="6">Lacks conserved residue(s) required for the propagation of feature annotation.</text>
</comment>
<dbReference type="PROSITE" id="PS50110">
    <property type="entry name" value="RESPONSE_REGULATORY"/>
    <property type="match status" value="1"/>
</dbReference>
<keyword evidence="2" id="KW-0932">Cytokinin signaling pathway</keyword>
<keyword evidence="1" id="KW-0597">Phosphoprotein</keyword>
<dbReference type="Proteomes" id="UP001085076">
    <property type="component" value="Unassembled WGS sequence"/>
</dbReference>
<evidence type="ECO:0000259" key="7">
    <source>
        <dbReference type="PROSITE" id="PS50110"/>
    </source>
</evidence>
<sequence>MTCSRKSRNQHLSRTSHVVIMSSENAPSRTNRCLEGADEFFLKPVRLSDMKKLRPHILKGKSNEQQEDEQQQQQINLLSLILSLKLYR</sequence>
<accession>A0A9D5H241</accession>
<protein>
    <recommendedName>
        <fullName evidence="7">Response regulatory domain-containing protein</fullName>
    </recommendedName>
</protein>
<dbReference type="AlphaFoldDB" id="A0A9D5H241"/>
<dbReference type="GO" id="GO:0000160">
    <property type="term" value="P:phosphorelay signal transduction system"/>
    <property type="evidence" value="ECO:0007669"/>
    <property type="project" value="UniProtKB-KW"/>
</dbReference>
<dbReference type="EMBL" id="JAGGNH010000082">
    <property type="protein sequence ID" value="KAJ0960422.1"/>
    <property type="molecule type" value="Genomic_DNA"/>
</dbReference>
<dbReference type="PANTHER" id="PTHR43874:SF167">
    <property type="entry name" value="TWO-COMPONENT RESPONSE REGULATOR ARR9"/>
    <property type="match status" value="1"/>
</dbReference>
<evidence type="ECO:0000256" key="5">
    <source>
        <dbReference type="ARBA" id="ARBA00023163"/>
    </source>
</evidence>
<proteinExistence type="predicted"/>
<dbReference type="InterPro" id="IPR001789">
    <property type="entry name" value="Sig_transdc_resp-reg_receiver"/>
</dbReference>
<dbReference type="Gene3D" id="3.40.50.2300">
    <property type="match status" value="1"/>
</dbReference>
<evidence type="ECO:0000256" key="6">
    <source>
        <dbReference type="PROSITE-ProRule" id="PRU00169"/>
    </source>
</evidence>
<evidence type="ECO:0000256" key="3">
    <source>
        <dbReference type="ARBA" id="ARBA00023012"/>
    </source>
</evidence>
<reference evidence="8 9" key="1">
    <citation type="journal article" date="2022" name="Hortic Res">
        <title>The genome of Dioscorea zingiberensis sheds light on the biosynthesis, origin and evolution of the medicinally important diosgenin saponins.</title>
        <authorList>
            <person name="Li Y."/>
            <person name="Tan C."/>
            <person name="Li Z."/>
            <person name="Guo J."/>
            <person name="Li S."/>
            <person name="Chen X."/>
            <person name="Wang C."/>
            <person name="Dai X."/>
            <person name="Yang H."/>
            <person name="Song W."/>
            <person name="Hou L."/>
            <person name="Xu J."/>
            <person name="Tong Z."/>
            <person name="Xu A."/>
            <person name="Yuan X."/>
            <person name="Wang W."/>
            <person name="Yang Q."/>
            <person name="Chen L."/>
            <person name="Sun Z."/>
            <person name="Wang K."/>
            <person name="Pan B."/>
            <person name="Chen J."/>
            <person name="Bao Y."/>
            <person name="Liu F."/>
            <person name="Qi X."/>
            <person name="Gang D.R."/>
            <person name="Wen J."/>
            <person name="Li J."/>
        </authorList>
    </citation>
    <scope>NUCLEOTIDE SEQUENCE [LARGE SCALE GENOMIC DNA]</scope>
    <source>
        <strain evidence="8">Dzin_1.0</strain>
    </source>
</reference>
<keyword evidence="5" id="KW-0804">Transcription</keyword>